<evidence type="ECO:0008006" key="3">
    <source>
        <dbReference type="Google" id="ProtNLM"/>
    </source>
</evidence>
<dbReference type="Proteomes" id="UP001218188">
    <property type="component" value="Unassembled WGS sequence"/>
</dbReference>
<gene>
    <name evidence="1" type="ORF">C8F04DRAFT_1107222</name>
</gene>
<sequence length="420" mass="45778">MALTGITDLPTEILVKILENPEVPTESLYSLALLCRPLQICLFVSSMDRITCILPHPSSASISPEWKTFISRLSSVKEISLDLDTTGQSLVFSRAPDDVLHAWASQFGDLLNSVVASGCHALTILNGHHLVEAYELDLPGLSPSFIQNWAKKVSPSRNSICGFRRVPRLGKDAHVCTYIPRGLRPHSQLTSFNIDSTTLIVPPGLTYTLAAMRASPITSLTLSISILRVSAEIWRAVLPLIGAAVPGLTTLSLTHVDPSGAQTDVVKFLTRLPLLTDLSITSAGGLVDHLLSGWDCCPNILSVHILWRATLYFQLPFLLTHMSSIIRKLIARGLSPYLAFHVTIPTGIAEDAFVIQNSKDSRLASLRRINSLSVEGEVSRTSRSPSTEGPSRNSVLVIVRKLYAVESLKTVEVDGEMFTV</sequence>
<dbReference type="EMBL" id="JARJCM010000072">
    <property type="protein sequence ID" value="KAJ7032559.1"/>
    <property type="molecule type" value="Genomic_DNA"/>
</dbReference>
<comment type="caution">
    <text evidence="1">The sequence shown here is derived from an EMBL/GenBank/DDBJ whole genome shotgun (WGS) entry which is preliminary data.</text>
</comment>
<dbReference type="AlphaFoldDB" id="A0AAD6X573"/>
<reference evidence="1" key="1">
    <citation type="submission" date="2023-03" db="EMBL/GenBank/DDBJ databases">
        <title>Massive genome expansion in bonnet fungi (Mycena s.s.) driven by repeated elements and novel gene families across ecological guilds.</title>
        <authorList>
            <consortium name="Lawrence Berkeley National Laboratory"/>
            <person name="Harder C.B."/>
            <person name="Miyauchi S."/>
            <person name="Viragh M."/>
            <person name="Kuo A."/>
            <person name="Thoen E."/>
            <person name="Andreopoulos B."/>
            <person name="Lu D."/>
            <person name="Skrede I."/>
            <person name="Drula E."/>
            <person name="Henrissat B."/>
            <person name="Morin E."/>
            <person name="Kohler A."/>
            <person name="Barry K."/>
            <person name="LaButti K."/>
            <person name="Morin E."/>
            <person name="Salamov A."/>
            <person name="Lipzen A."/>
            <person name="Mereny Z."/>
            <person name="Hegedus B."/>
            <person name="Baldrian P."/>
            <person name="Stursova M."/>
            <person name="Weitz H."/>
            <person name="Taylor A."/>
            <person name="Grigoriev I.V."/>
            <person name="Nagy L.G."/>
            <person name="Martin F."/>
            <person name="Kauserud H."/>
        </authorList>
    </citation>
    <scope>NUCLEOTIDE SEQUENCE</scope>
    <source>
        <strain evidence="1">CBHHK200</strain>
    </source>
</reference>
<evidence type="ECO:0000313" key="1">
    <source>
        <dbReference type="EMBL" id="KAJ7032559.1"/>
    </source>
</evidence>
<proteinExistence type="predicted"/>
<accession>A0AAD6X573</accession>
<organism evidence="1 2">
    <name type="scientific">Mycena alexandri</name>
    <dbReference type="NCBI Taxonomy" id="1745969"/>
    <lineage>
        <taxon>Eukaryota</taxon>
        <taxon>Fungi</taxon>
        <taxon>Dikarya</taxon>
        <taxon>Basidiomycota</taxon>
        <taxon>Agaricomycotina</taxon>
        <taxon>Agaricomycetes</taxon>
        <taxon>Agaricomycetidae</taxon>
        <taxon>Agaricales</taxon>
        <taxon>Marasmiineae</taxon>
        <taxon>Mycenaceae</taxon>
        <taxon>Mycena</taxon>
    </lineage>
</organism>
<protein>
    <recommendedName>
        <fullName evidence="3">F-box domain-containing protein</fullName>
    </recommendedName>
</protein>
<name>A0AAD6X573_9AGAR</name>
<evidence type="ECO:0000313" key="2">
    <source>
        <dbReference type="Proteomes" id="UP001218188"/>
    </source>
</evidence>
<keyword evidence="2" id="KW-1185">Reference proteome</keyword>